<dbReference type="PANTHER" id="PTHR42084">
    <property type="entry name" value="YALI0E26631P"/>
    <property type="match status" value="1"/>
</dbReference>
<dbReference type="EMBL" id="KV407459">
    <property type="protein sequence ID" value="KZF22219.1"/>
    <property type="molecule type" value="Genomic_DNA"/>
</dbReference>
<organism evidence="2 3">
    <name type="scientific">Xylona heveae (strain CBS 132557 / TC161)</name>
    <dbReference type="NCBI Taxonomy" id="1328760"/>
    <lineage>
        <taxon>Eukaryota</taxon>
        <taxon>Fungi</taxon>
        <taxon>Dikarya</taxon>
        <taxon>Ascomycota</taxon>
        <taxon>Pezizomycotina</taxon>
        <taxon>Xylonomycetes</taxon>
        <taxon>Xylonales</taxon>
        <taxon>Xylonaceae</taxon>
        <taxon>Xylona</taxon>
    </lineage>
</organism>
<feature type="region of interest" description="Disordered" evidence="1">
    <location>
        <begin position="189"/>
        <end position="223"/>
    </location>
</feature>
<dbReference type="STRING" id="1328760.A0A165GIC8"/>
<evidence type="ECO:0000313" key="3">
    <source>
        <dbReference type="Proteomes" id="UP000076632"/>
    </source>
</evidence>
<dbReference type="GeneID" id="28897873"/>
<evidence type="ECO:0000313" key="2">
    <source>
        <dbReference type="EMBL" id="KZF22219.1"/>
    </source>
</evidence>
<dbReference type="InParanoid" id="A0A165GIC8"/>
<sequence>MQSQYPPGKDLQEIDKSNSHITVHQEPASPAGARPHDLGFLEKGGRPSPPILTQMHDGLDPAPELPPPAQFDRPSDILFDASLDQLIDEEFGDFESAALPTASTTEDLISIGPETVQPSSGRNNEQHSLQIQPEGKIKTRVLPRSKCDQTLASPHTMPAVAERQMARHDTLIKENEDWGDLMDFEDPLDSNPCSVLTPSRRSEGAISGGRSHGNTPGHSTTLSIPHAHCTAFNAPARNPSSSSSSSSKVVAPTNIPQPSILLPLITSSFNAFQSRFSAPISIQSHSVREKAIYDPAMIEFLRGYILLGVVATRIIAGRKLRWRRDKYLSQGTKIGPAQSGQKGGMKLAGLDRMEDLKEVREIAETVQAWSTQLGILRSILVAAKSKDSNFSLKIPELKSTPSIRTLSEMEGGLSATYCCALCGLKRNERVGGVDVDVEDSFGEWWAEHWGHRTCKNFWEEHKSTLP</sequence>
<name>A0A165GIC8_XYLHT</name>
<feature type="region of interest" description="Disordered" evidence="1">
    <location>
        <begin position="231"/>
        <end position="250"/>
    </location>
</feature>
<evidence type="ECO:0000256" key="1">
    <source>
        <dbReference type="SAM" id="MobiDB-lite"/>
    </source>
</evidence>
<dbReference type="OrthoDB" id="5420391at2759"/>
<dbReference type="Proteomes" id="UP000076632">
    <property type="component" value="Unassembled WGS sequence"/>
</dbReference>
<proteinExistence type="predicted"/>
<gene>
    <name evidence="2" type="ORF">L228DRAFT_247858</name>
</gene>
<feature type="compositionally biased region" description="Polar residues" evidence="1">
    <location>
        <begin position="212"/>
        <end position="223"/>
    </location>
</feature>
<feature type="compositionally biased region" description="Basic and acidic residues" evidence="1">
    <location>
        <begin position="34"/>
        <end position="45"/>
    </location>
</feature>
<dbReference type="RefSeq" id="XP_018187774.1">
    <property type="nucleotide sequence ID" value="XM_018332736.1"/>
</dbReference>
<dbReference type="PANTHER" id="PTHR42084:SF1">
    <property type="entry name" value="SERINE_THREONINE-PROTEIN KINASE PPK6"/>
    <property type="match status" value="1"/>
</dbReference>
<accession>A0A165GIC8</accession>
<protein>
    <submittedName>
        <fullName evidence="2">Uncharacterized protein</fullName>
    </submittedName>
</protein>
<feature type="region of interest" description="Disordered" evidence="1">
    <location>
        <begin position="1"/>
        <end position="71"/>
    </location>
</feature>
<reference evidence="2 3" key="1">
    <citation type="journal article" date="2016" name="Fungal Biol.">
        <title>The genome of Xylona heveae provides a window into fungal endophytism.</title>
        <authorList>
            <person name="Gazis R."/>
            <person name="Kuo A."/>
            <person name="Riley R."/>
            <person name="LaButti K."/>
            <person name="Lipzen A."/>
            <person name="Lin J."/>
            <person name="Amirebrahimi M."/>
            <person name="Hesse C.N."/>
            <person name="Spatafora J.W."/>
            <person name="Henrissat B."/>
            <person name="Hainaut M."/>
            <person name="Grigoriev I.V."/>
            <person name="Hibbett D.S."/>
        </authorList>
    </citation>
    <scope>NUCLEOTIDE SEQUENCE [LARGE SCALE GENOMIC DNA]</scope>
    <source>
        <strain evidence="2 3">TC161</strain>
    </source>
</reference>
<keyword evidence="3" id="KW-1185">Reference proteome</keyword>
<dbReference type="AlphaFoldDB" id="A0A165GIC8"/>